<dbReference type="Gene3D" id="3.40.50.1820">
    <property type="entry name" value="alpha/beta hydrolase"/>
    <property type="match status" value="1"/>
</dbReference>
<feature type="region of interest" description="Disordered" evidence="4">
    <location>
        <begin position="394"/>
        <end position="418"/>
    </location>
</feature>
<comment type="subcellular location">
    <subcellularLocation>
        <location evidence="1">Cytoplasm</location>
    </subcellularLocation>
</comment>
<dbReference type="AlphaFoldDB" id="A0A6H0Y0M1"/>
<dbReference type="OrthoDB" id="2418081at2759"/>
<dbReference type="GO" id="GO:0007021">
    <property type="term" value="P:tubulin complex assembly"/>
    <property type="evidence" value="ECO:0007669"/>
    <property type="project" value="TreeGrafter"/>
</dbReference>
<dbReference type="EMBL" id="CP051142">
    <property type="protein sequence ID" value="QIX00554.1"/>
    <property type="molecule type" value="Genomic_DNA"/>
</dbReference>
<name>A0A6H0Y0M1_9PEZI</name>
<comment type="similarity">
    <text evidence="2">Belongs to the TBCC family.</text>
</comment>
<evidence type="ECO:0000256" key="1">
    <source>
        <dbReference type="ARBA" id="ARBA00004496"/>
    </source>
</evidence>
<dbReference type="InterPro" id="IPR016098">
    <property type="entry name" value="CAP/MinC_C"/>
</dbReference>
<dbReference type="GO" id="GO:0016787">
    <property type="term" value="F:hydrolase activity"/>
    <property type="evidence" value="ECO:0007669"/>
    <property type="project" value="InterPro"/>
</dbReference>
<dbReference type="Gene3D" id="1.20.58.1250">
    <property type="entry name" value="Tubulin Binding Cofactor C, N-terminal domain"/>
    <property type="match status" value="1"/>
</dbReference>
<dbReference type="InterPro" id="IPR017901">
    <property type="entry name" value="C-CAP_CF_C-like"/>
</dbReference>
<keyword evidence="7" id="KW-1185">Reference proteome</keyword>
<sequence length="590" mass="64872">MSATSEAILEHDLNIREATQSSADQSSSISMSRRRMTLPSIHGREDPIFKCAQTPNPDPAHGAAFIFVHGLGDTAEGLEAVADQFQRSSKLPYMHWIIPNASINHDAMTTAWYRPSSFSPFPSDRPELEDPEDEDGMLLSIAYIESLIDACIKKGIPAQRIVLGGFSQGCALSLLLDLTSKKYAGRLAGIAGLMGYVPLGKRLQDLRAHAGLPPTHGEVPVFLARGKRDILIPKRVWTQSLKALDSMGLHEGAMVVNEYDIGHSLNGPVLQDLCQWLKRVVPDLDLQEQIERITEQNATGAESTDALEHCSAGIARLSNEVRDTVATLPAHDRQIYSDAIKALSSKLQTVKTQQSRKQKFSFKNSAFKLPKNESAVSIHDAADLASQRQAKLYNDSEESSMATTPINLTSPPPERAEGASVADRQGEYVLATHETLAADIQSSVLDFSGSTLPTFRLRNITNSVIFVPQVTGPIYLEGISGSIIVAGCHQFRMHNSSKSEVYLHCASRPIIEDCHSIHFAPLPEMFAAGKTEIDNRWDQIDDFKWLRAEHSPNWSVLEANEQRGAGFWKKVKELRSHAQLSQSLATLGLP</sequence>
<dbReference type="PROSITE" id="PS51329">
    <property type="entry name" value="C_CAP_COFACTOR_C"/>
    <property type="match status" value="1"/>
</dbReference>
<dbReference type="InterPro" id="IPR003140">
    <property type="entry name" value="PLipase/COase/thioEstase"/>
</dbReference>
<evidence type="ECO:0000256" key="2">
    <source>
        <dbReference type="ARBA" id="ARBA00008848"/>
    </source>
</evidence>
<dbReference type="GO" id="GO:0005737">
    <property type="term" value="C:cytoplasm"/>
    <property type="evidence" value="ECO:0007669"/>
    <property type="project" value="UniProtKB-SubCell"/>
</dbReference>
<dbReference type="Gene3D" id="2.160.20.70">
    <property type="match status" value="1"/>
</dbReference>
<evidence type="ECO:0000259" key="5">
    <source>
        <dbReference type="PROSITE" id="PS51329"/>
    </source>
</evidence>
<dbReference type="InterPro" id="IPR038397">
    <property type="entry name" value="TBCC_N_sf"/>
</dbReference>
<gene>
    <name evidence="6" type="ORF">AMS68_006071</name>
</gene>
<dbReference type="InterPro" id="IPR027684">
    <property type="entry name" value="TBCC"/>
</dbReference>
<proteinExistence type="inferred from homology"/>
<dbReference type="InterPro" id="IPR029058">
    <property type="entry name" value="AB_hydrolase_fold"/>
</dbReference>
<dbReference type="Pfam" id="PF02230">
    <property type="entry name" value="Abhydrolase_2"/>
    <property type="match status" value="1"/>
</dbReference>
<accession>A0A6H0Y0M1</accession>
<reference evidence="6 7" key="1">
    <citation type="journal article" date="2016" name="Sci. Rep.">
        <title>Peltaster fructicola genome reveals evolution from an invasive phytopathogen to an ectophytic parasite.</title>
        <authorList>
            <person name="Xu C."/>
            <person name="Chen H."/>
            <person name="Gleason M.L."/>
            <person name="Xu J.R."/>
            <person name="Liu H."/>
            <person name="Zhang R."/>
            <person name="Sun G."/>
        </authorList>
    </citation>
    <scope>NUCLEOTIDE SEQUENCE [LARGE SCALE GENOMIC DNA]</scope>
    <source>
        <strain evidence="6 7">LNHT1506</strain>
    </source>
</reference>
<evidence type="ECO:0000313" key="7">
    <source>
        <dbReference type="Proteomes" id="UP000503462"/>
    </source>
</evidence>
<dbReference type="Proteomes" id="UP000503462">
    <property type="component" value="Chromosome 4"/>
</dbReference>
<feature type="compositionally biased region" description="Polar residues" evidence="4">
    <location>
        <begin position="399"/>
        <end position="409"/>
    </location>
</feature>
<dbReference type="Pfam" id="PF07986">
    <property type="entry name" value="TBCC"/>
    <property type="match status" value="1"/>
</dbReference>
<evidence type="ECO:0000313" key="6">
    <source>
        <dbReference type="EMBL" id="QIX00554.1"/>
    </source>
</evidence>
<dbReference type="PANTHER" id="PTHR15139">
    <property type="entry name" value="TUBULIN FOLDING COFACTOR C"/>
    <property type="match status" value="1"/>
</dbReference>
<protein>
    <recommendedName>
        <fullName evidence="5">C-CAP/cofactor C-like domain-containing protein</fullName>
    </recommendedName>
</protein>
<organism evidence="6 7">
    <name type="scientific">Peltaster fructicola</name>
    <dbReference type="NCBI Taxonomy" id="286661"/>
    <lineage>
        <taxon>Eukaryota</taxon>
        <taxon>Fungi</taxon>
        <taxon>Dikarya</taxon>
        <taxon>Ascomycota</taxon>
        <taxon>Pezizomycotina</taxon>
        <taxon>Dothideomycetes</taxon>
        <taxon>Dothideomycetes incertae sedis</taxon>
        <taxon>Peltaster</taxon>
    </lineage>
</organism>
<feature type="domain" description="C-CAP/cofactor C-like" evidence="5">
    <location>
        <begin position="412"/>
        <end position="545"/>
    </location>
</feature>
<evidence type="ECO:0000256" key="4">
    <source>
        <dbReference type="SAM" id="MobiDB-lite"/>
    </source>
</evidence>
<dbReference type="GO" id="GO:0007023">
    <property type="term" value="P:post-chaperonin tubulin folding pathway"/>
    <property type="evidence" value="ECO:0007669"/>
    <property type="project" value="InterPro"/>
</dbReference>
<dbReference type="PANTHER" id="PTHR15139:SF0">
    <property type="entry name" value="TUBULIN-SPECIFIC CHAPERONE C"/>
    <property type="match status" value="1"/>
</dbReference>
<evidence type="ECO:0000256" key="3">
    <source>
        <dbReference type="ARBA" id="ARBA00022490"/>
    </source>
</evidence>
<dbReference type="InterPro" id="IPR012945">
    <property type="entry name" value="Tubulin-bd_cofactor_C_dom"/>
</dbReference>
<keyword evidence="3" id="KW-0963">Cytoplasm</keyword>
<dbReference type="SUPFAM" id="SSF53474">
    <property type="entry name" value="alpha/beta-Hydrolases"/>
    <property type="match status" value="1"/>
</dbReference>